<name>A0AB34FWW3_9HYPO</name>
<dbReference type="EMBL" id="JAQHRD010000003">
    <property type="protein sequence ID" value="KAJ6443298.1"/>
    <property type="molecule type" value="Genomic_DNA"/>
</dbReference>
<protein>
    <submittedName>
        <fullName evidence="3">TAM domain-containingmethyltransferase</fullName>
    </submittedName>
</protein>
<feature type="region of interest" description="Disordered" evidence="2">
    <location>
        <begin position="1"/>
        <end position="41"/>
    </location>
</feature>
<dbReference type="PANTHER" id="PTHR43591:SF14">
    <property type="entry name" value="METHYLTRANSFERASE"/>
    <property type="match status" value="1"/>
</dbReference>
<comment type="caution">
    <text evidence="3">The sequence shown here is derived from an EMBL/GenBank/DDBJ whole genome shotgun (WGS) entry which is preliminary data.</text>
</comment>
<dbReference type="AlphaFoldDB" id="A0AB34FWW3"/>
<dbReference type="Gene3D" id="3.40.50.150">
    <property type="entry name" value="Vaccinia Virus protein VP39"/>
    <property type="match status" value="1"/>
</dbReference>
<dbReference type="InterPro" id="IPR029063">
    <property type="entry name" value="SAM-dependent_MTases_sf"/>
</dbReference>
<keyword evidence="4" id="KW-1185">Reference proteome</keyword>
<dbReference type="Pfam" id="PF13489">
    <property type="entry name" value="Methyltransf_23"/>
    <property type="match status" value="1"/>
</dbReference>
<reference evidence="3" key="1">
    <citation type="submission" date="2023-01" db="EMBL/GenBank/DDBJ databases">
        <title>The growth and conidiation of Purpureocillium lavendulum are regulated by nitrogen source and histone H3K14 acetylation.</title>
        <authorList>
            <person name="Tang P."/>
            <person name="Han J."/>
            <person name="Zhang C."/>
            <person name="Tang P."/>
            <person name="Qi F."/>
            <person name="Zhang K."/>
            <person name="Liang L."/>
        </authorList>
    </citation>
    <scope>NUCLEOTIDE SEQUENCE</scope>
    <source>
        <strain evidence="3">YMF1.00683</strain>
    </source>
</reference>
<evidence type="ECO:0000256" key="2">
    <source>
        <dbReference type="SAM" id="MobiDB-lite"/>
    </source>
</evidence>
<dbReference type="Proteomes" id="UP001163105">
    <property type="component" value="Unassembled WGS sequence"/>
</dbReference>
<accession>A0AB34FWW3</accession>
<dbReference type="PANTHER" id="PTHR43591">
    <property type="entry name" value="METHYLTRANSFERASE"/>
    <property type="match status" value="1"/>
</dbReference>
<evidence type="ECO:0000256" key="1">
    <source>
        <dbReference type="ARBA" id="ARBA00038158"/>
    </source>
</evidence>
<comment type="similarity">
    <text evidence="1">Belongs to the methyltransferase superfamily. LaeA methyltransferase family.</text>
</comment>
<evidence type="ECO:0000313" key="4">
    <source>
        <dbReference type="Proteomes" id="UP001163105"/>
    </source>
</evidence>
<gene>
    <name evidence="3" type="primary">OMA1</name>
    <name evidence="3" type="ORF">O9K51_04477</name>
</gene>
<organism evidence="3 4">
    <name type="scientific">Purpureocillium lavendulum</name>
    <dbReference type="NCBI Taxonomy" id="1247861"/>
    <lineage>
        <taxon>Eukaryota</taxon>
        <taxon>Fungi</taxon>
        <taxon>Dikarya</taxon>
        <taxon>Ascomycota</taxon>
        <taxon>Pezizomycotina</taxon>
        <taxon>Sordariomycetes</taxon>
        <taxon>Hypocreomycetidae</taxon>
        <taxon>Hypocreales</taxon>
        <taxon>Ophiocordycipitaceae</taxon>
        <taxon>Purpureocillium</taxon>
    </lineage>
</organism>
<feature type="compositionally biased region" description="Gly residues" evidence="2">
    <location>
        <begin position="1"/>
        <end position="19"/>
    </location>
</feature>
<dbReference type="GO" id="GO:0008168">
    <property type="term" value="F:methyltransferase activity"/>
    <property type="evidence" value="ECO:0007669"/>
    <property type="project" value="TreeGrafter"/>
</dbReference>
<dbReference type="CDD" id="cd02440">
    <property type="entry name" value="AdoMet_MTases"/>
    <property type="match status" value="1"/>
</dbReference>
<evidence type="ECO:0000313" key="3">
    <source>
        <dbReference type="EMBL" id="KAJ6443298.1"/>
    </source>
</evidence>
<feature type="compositionally biased region" description="Polar residues" evidence="2">
    <location>
        <begin position="25"/>
        <end position="35"/>
    </location>
</feature>
<dbReference type="SUPFAM" id="SSF53335">
    <property type="entry name" value="S-adenosyl-L-methionine-dependent methyltransferases"/>
    <property type="match status" value="1"/>
</dbReference>
<proteinExistence type="inferred from homology"/>
<sequence length="306" mass="33359">MAGSPGSGSNDGGGQGESGLHGYQFTFQSPDQSEGISVDGSAPGTFSTLTLTGAPAYAFPNDAPEQERLALQADILMKLFGDRLYFAPLSDRSPPRTVLDVATGLGDWAVQMGDRFPDSEIIGTDLSPIQPEQVPPNVNFYVEDSADLWEYSQKFDYIHTRVTAGCWSSFEKQVAQQAFDCLAPGGWFESQEIDSTVACDDGTLHPESAMAKWFDEITAAGEIISRSTVIGASLKEVYERVGFVDVQQRIFKIPINGWAKDKELKKLGQMWENNLVSGLSGFSYRLFNGVYGRSSAEIEVKAPDHV</sequence>